<feature type="active site" description="Proton acceptor" evidence="12">
    <location>
        <position position="231"/>
    </location>
</feature>
<evidence type="ECO:0000256" key="12">
    <source>
        <dbReference type="HAMAP-Rule" id="MF_03107"/>
    </source>
</evidence>
<keyword evidence="10 12" id="KW-0472">Membrane</keyword>
<dbReference type="SUPFAM" id="SSF51735">
    <property type="entry name" value="NAD(P)-binding Rossmann-fold domains"/>
    <property type="match status" value="1"/>
</dbReference>
<dbReference type="InterPro" id="IPR002347">
    <property type="entry name" value="SDR_fam"/>
</dbReference>
<comment type="pathway">
    <text evidence="1">Lipid metabolism; fatty acid biosynthesis.</text>
</comment>
<proteinExistence type="inferred from homology"/>
<dbReference type="HOGENOM" id="CLU_010194_38_0_1"/>
<evidence type="ECO:0000256" key="3">
    <source>
        <dbReference type="ARBA" id="ARBA00022692"/>
    </source>
</evidence>
<comment type="subcellular location">
    <subcellularLocation>
        <location evidence="12">Endoplasmic reticulum membrane</location>
        <topology evidence="12">Single-pass membrane protein</topology>
    </subcellularLocation>
</comment>
<evidence type="ECO:0000256" key="13">
    <source>
        <dbReference type="RuleBase" id="RU000363"/>
    </source>
</evidence>
<dbReference type="CDD" id="cd05356">
    <property type="entry name" value="17beta-HSD1_like_SDR_c"/>
    <property type="match status" value="1"/>
</dbReference>
<sequence>MSLTCLRNWLEQQNLFPVDELWNWDVLPAAIYYTAYTAALAVGAFTFARFLLKTFLVFAQTFILRGKSLKTFGAGKGAWAVVTGASDGIGKEFALQLASAGFNILLVARNQAMLSNVADEIAKRTAGKVESKIYLIDFAKNDPDTLRELKTLLRSLDIGVLVNNVGKSHAMPTYFVDTTEQENEDIVTINVDAMIRMTHAVLPGMIERKSGLILNLGSFAGQIPSPMLATYSGSKAFVTTFTSALAEEVKAYNITVQHLNTYFVVSKMSKIAKSSAMVPTPSAYVRASLGKIGLACGAAMTDRPNTLTAFWSHALLDYLIHVIGWKVAFISYTHRLHKDIRRRVLRKREREAKKQQ</sequence>
<evidence type="ECO:0000256" key="4">
    <source>
        <dbReference type="ARBA" id="ARBA00022824"/>
    </source>
</evidence>
<evidence type="ECO:0000256" key="2">
    <source>
        <dbReference type="ARBA" id="ARBA00022516"/>
    </source>
</evidence>
<evidence type="ECO:0000256" key="11">
    <source>
        <dbReference type="ARBA" id="ARBA00023160"/>
    </source>
</evidence>
<evidence type="ECO:0000256" key="1">
    <source>
        <dbReference type="ARBA" id="ARBA00005194"/>
    </source>
</evidence>
<evidence type="ECO:0000256" key="8">
    <source>
        <dbReference type="ARBA" id="ARBA00023002"/>
    </source>
</evidence>
<dbReference type="GO" id="GO:0045703">
    <property type="term" value="F:ketoreductase activity"/>
    <property type="evidence" value="ECO:0007669"/>
    <property type="project" value="UniProtKB-UniRule"/>
</dbReference>
<dbReference type="FunCoup" id="A0A0C3A0P2">
    <property type="interactions" value="471"/>
</dbReference>
<evidence type="ECO:0000256" key="6">
    <source>
        <dbReference type="ARBA" id="ARBA00022857"/>
    </source>
</evidence>
<dbReference type="InterPro" id="IPR020904">
    <property type="entry name" value="Sc_DH/Rdtase_CS"/>
</dbReference>
<comment type="catalytic activity">
    <reaction evidence="12">
        <text>a very-long-chain (3R)-3-hydroxyacyl-CoA + NADP(+) = a very-long-chain 3-oxoacyl-CoA + NADPH + H(+)</text>
        <dbReference type="Rhea" id="RHEA:48680"/>
        <dbReference type="ChEBI" id="CHEBI:15378"/>
        <dbReference type="ChEBI" id="CHEBI:57783"/>
        <dbReference type="ChEBI" id="CHEBI:58349"/>
        <dbReference type="ChEBI" id="CHEBI:85440"/>
        <dbReference type="ChEBI" id="CHEBI:90725"/>
        <dbReference type="EC" id="1.1.1.330"/>
    </reaction>
</comment>
<dbReference type="PRINTS" id="PR00080">
    <property type="entry name" value="SDRFAMILY"/>
</dbReference>
<evidence type="ECO:0000256" key="14">
    <source>
        <dbReference type="SAM" id="Phobius"/>
    </source>
</evidence>
<keyword evidence="9 12" id="KW-0443">Lipid metabolism</keyword>
<dbReference type="PANTHER" id="PTHR43086">
    <property type="entry name" value="VERY-LONG-CHAIN 3-OXOOACYL-COA REDUCTASE"/>
    <property type="match status" value="1"/>
</dbReference>
<dbReference type="Proteomes" id="UP000053989">
    <property type="component" value="Unassembled WGS sequence"/>
</dbReference>
<keyword evidence="7 12" id="KW-1133">Transmembrane helix</keyword>
<dbReference type="PANTHER" id="PTHR43086:SF2">
    <property type="entry name" value="HYDROXYSTEROID DEHYDROGENASE-LIKE PROTEIN 1"/>
    <property type="match status" value="1"/>
</dbReference>
<reference evidence="15 16" key="1">
    <citation type="submission" date="2014-04" db="EMBL/GenBank/DDBJ databases">
        <authorList>
            <consortium name="DOE Joint Genome Institute"/>
            <person name="Kuo A."/>
            <person name="Kohler A."/>
            <person name="Nagy L.G."/>
            <person name="Floudas D."/>
            <person name="Copeland A."/>
            <person name="Barry K.W."/>
            <person name="Cichocki N."/>
            <person name="Veneault-Fourrey C."/>
            <person name="LaButti K."/>
            <person name="Lindquist E.A."/>
            <person name="Lipzen A."/>
            <person name="Lundell T."/>
            <person name="Morin E."/>
            <person name="Murat C."/>
            <person name="Sun H."/>
            <person name="Tunlid A."/>
            <person name="Henrissat B."/>
            <person name="Grigoriev I.V."/>
            <person name="Hibbett D.S."/>
            <person name="Martin F."/>
            <person name="Nordberg H.P."/>
            <person name="Cantor M.N."/>
            <person name="Hua S.X."/>
        </authorList>
    </citation>
    <scope>NUCLEOTIDE SEQUENCE [LARGE SCALE GENOMIC DNA]</scope>
    <source>
        <strain evidence="15 16">Foug A</strain>
    </source>
</reference>
<dbReference type="Gene3D" id="3.40.50.720">
    <property type="entry name" value="NAD(P)-binding Rossmann-like Domain"/>
    <property type="match status" value="1"/>
</dbReference>
<keyword evidence="4 12" id="KW-0256">Endoplasmic reticulum</keyword>
<evidence type="ECO:0000256" key="9">
    <source>
        <dbReference type="ARBA" id="ARBA00023098"/>
    </source>
</evidence>
<dbReference type="PIRSF" id="PIRSF000126">
    <property type="entry name" value="11-beta-HSD1"/>
    <property type="match status" value="1"/>
</dbReference>
<keyword evidence="3 12" id="KW-0812">Transmembrane</keyword>
<dbReference type="InterPro" id="IPR036291">
    <property type="entry name" value="NAD(P)-bd_dom_sf"/>
</dbReference>
<dbReference type="GO" id="GO:0141040">
    <property type="term" value="F:very-long-chain 3-oxoacyl-CoA reductase activity"/>
    <property type="evidence" value="ECO:0007669"/>
    <property type="project" value="UniProtKB-EC"/>
</dbReference>
<dbReference type="FunFam" id="3.40.50.720:FF:000137">
    <property type="entry name" value="Hydroxysteroid (17-beta) dehydrogenase 3"/>
    <property type="match status" value="1"/>
</dbReference>
<evidence type="ECO:0000256" key="10">
    <source>
        <dbReference type="ARBA" id="ARBA00023136"/>
    </source>
</evidence>
<dbReference type="HAMAP" id="MF_03107">
    <property type="entry name" value="3_ketoreductase"/>
    <property type="match status" value="1"/>
</dbReference>
<organism evidence="15 16">
    <name type="scientific">Scleroderma citrinum Foug A</name>
    <dbReference type="NCBI Taxonomy" id="1036808"/>
    <lineage>
        <taxon>Eukaryota</taxon>
        <taxon>Fungi</taxon>
        <taxon>Dikarya</taxon>
        <taxon>Basidiomycota</taxon>
        <taxon>Agaricomycotina</taxon>
        <taxon>Agaricomycetes</taxon>
        <taxon>Agaricomycetidae</taxon>
        <taxon>Boletales</taxon>
        <taxon>Sclerodermatineae</taxon>
        <taxon>Sclerodermataceae</taxon>
        <taxon>Scleroderma</taxon>
    </lineage>
</organism>
<dbReference type="PRINTS" id="PR00081">
    <property type="entry name" value="GDHRDH"/>
</dbReference>
<gene>
    <name evidence="15" type="ORF">SCLCIDRAFT_1097772</name>
</gene>
<keyword evidence="16" id="KW-1185">Reference proteome</keyword>
<dbReference type="EMBL" id="KN822088">
    <property type="protein sequence ID" value="KIM58252.1"/>
    <property type="molecule type" value="Genomic_DNA"/>
</dbReference>
<dbReference type="InParanoid" id="A0A0C3A0P2"/>
<dbReference type="GO" id="GO:0030497">
    <property type="term" value="P:fatty acid elongation"/>
    <property type="evidence" value="ECO:0007669"/>
    <property type="project" value="UniProtKB-UniRule"/>
</dbReference>
<keyword evidence="11 12" id="KW-0275">Fatty acid biosynthesis</keyword>
<protein>
    <recommendedName>
        <fullName evidence="12">Very-long-chain 3-oxoacyl-CoA reductase</fullName>
        <ecNumber evidence="12">1.1.1.330</ecNumber>
    </recommendedName>
    <alternativeName>
        <fullName evidence="12">3-ketoacyl-CoA reductase</fullName>
        <shortName evidence="12">3-ketoreductase</shortName>
        <shortName evidence="12">KAR</shortName>
    </alternativeName>
    <alternativeName>
        <fullName evidence="12">Microsomal beta-keto-reductase</fullName>
    </alternativeName>
</protein>
<evidence type="ECO:0000313" key="15">
    <source>
        <dbReference type="EMBL" id="KIM58252.1"/>
    </source>
</evidence>
<evidence type="ECO:0000256" key="5">
    <source>
        <dbReference type="ARBA" id="ARBA00022832"/>
    </source>
</evidence>
<accession>A0A0C3A0P2</accession>
<keyword evidence="6 12" id="KW-0521">NADP</keyword>
<keyword evidence="8 12" id="KW-0560">Oxidoreductase</keyword>
<feature type="transmembrane region" description="Helical" evidence="14">
    <location>
        <begin position="30"/>
        <end position="52"/>
    </location>
</feature>
<reference evidence="16" key="2">
    <citation type="submission" date="2015-01" db="EMBL/GenBank/DDBJ databases">
        <title>Evolutionary Origins and Diversification of the Mycorrhizal Mutualists.</title>
        <authorList>
            <consortium name="DOE Joint Genome Institute"/>
            <consortium name="Mycorrhizal Genomics Consortium"/>
            <person name="Kohler A."/>
            <person name="Kuo A."/>
            <person name="Nagy L.G."/>
            <person name="Floudas D."/>
            <person name="Copeland A."/>
            <person name="Barry K.W."/>
            <person name="Cichocki N."/>
            <person name="Veneault-Fourrey C."/>
            <person name="LaButti K."/>
            <person name="Lindquist E.A."/>
            <person name="Lipzen A."/>
            <person name="Lundell T."/>
            <person name="Morin E."/>
            <person name="Murat C."/>
            <person name="Riley R."/>
            <person name="Ohm R."/>
            <person name="Sun H."/>
            <person name="Tunlid A."/>
            <person name="Henrissat B."/>
            <person name="Grigoriev I.V."/>
            <person name="Hibbett D.S."/>
            <person name="Martin F."/>
        </authorList>
    </citation>
    <scope>NUCLEOTIDE SEQUENCE [LARGE SCALE GENOMIC DNA]</scope>
    <source>
        <strain evidence="16">Foug A</strain>
    </source>
</reference>
<dbReference type="Pfam" id="PF00106">
    <property type="entry name" value="adh_short"/>
    <property type="match status" value="1"/>
</dbReference>
<dbReference type="InterPro" id="IPR027533">
    <property type="entry name" value="3_ketoreductase_fungal"/>
</dbReference>
<dbReference type="AlphaFoldDB" id="A0A0C3A0P2"/>
<evidence type="ECO:0000256" key="7">
    <source>
        <dbReference type="ARBA" id="ARBA00022989"/>
    </source>
</evidence>
<dbReference type="EC" id="1.1.1.330" evidence="12"/>
<evidence type="ECO:0000313" key="16">
    <source>
        <dbReference type="Proteomes" id="UP000053989"/>
    </source>
</evidence>
<dbReference type="UniPathway" id="UPA00094"/>
<keyword evidence="2 12" id="KW-0444">Lipid biosynthesis</keyword>
<feature type="binding site" evidence="12">
    <location>
        <position position="218"/>
    </location>
    <ligand>
        <name>substrate</name>
    </ligand>
</feature>
<name>A0A0C3A0P2_9AGAM</name>
<comment type="function">
    <text evidence="12">Component of the microsomal membrane bound fatty acid elongation system, which produces the 26-carbon very long-chain fatty acids (VLCFA) from palmitate. Catalyzes the reduction of the 3-ketoacyl-CoA intermediate that is formed in each cycle of fatty acid elongation. VLCFAs serve as precursors for ceramide and sphingolipids.</text>
</comment>
<comment type="similarity">
    <text evidence="12 13">Belongs to the short-chain dehydrogenases/reductases (SDR) family.</text>
</comment>
<dbReference type="STRING" id="1036808.A0A0C3A0P2"/>
<dbReference type="OrthoDB" id="5545019at2759"/>
<dbReference type="PROSITE" id="PS00061">
    <property type="entry name" value="ADH_SHORT"/>
    <property type="match status" value="1"/>
</dbReference>
<dbReference type="GO" id="GO:0005789">
    <property type="term" value="C:endoplasmic reticulum membrane"/>
    <property type="evidence" value="ECO:0007669"/>
    <property type="project" value="UniProtKB-SubCell"/>
</dbReference>
<keyword evidence="5 12" id="KW-0276">Fatty acid metabolism</keyword>